<comment type="caution">
    <text evidence="3">The sequence shown here is derived from an EMBL/GenBank/DDBJ whole genome shotgun (WGS) entry which is preliminary data.</text>
</comment>
<evidence type="ECO:0000256" key="2">
    <source>
        <dbReference type="SAM" id="SignalP"/>
    </source>
</evidence>
<dbReference type="EMBL" id="BAAABV010000023">
    <property type="protein sequence ID" value="GAA0308941.1"/>
    <property type="molecule type" value="Genomic_DNA"/>
</dbReference>
<evidence type="ECO:0000256" key="1">
    <source>
        <dbReference type="SAM" id="MobiDB-lite"/>
    </source>
</evidence>
<proteinExistence type="predicted"/>
<feature type="signal peptide" evidence="2">
    <location>
        <begin position="1"/>
        <end position="25"/>
    </location>
</feature>
<sequence>MRMPSFRTGAGAALLVLLPVLPLTTGCGNTGGLAAAGPAPTARGPVQLWPERKGAEVPPADPGSAPPQYVRGLPPVTDQDVHSVDPVALVQAELREHPDIEVGPDGMPAETAAAIRACGREGQEPGACPVLAPYYRDLTGNGKDEVVVGIEFPDRMMSVRVYTADPDGRLNRIMATTQTVIGVELAGRDVILRVPSGNPGYELITAWSWDARQRTMLPAREQIVRVPAGASGTAGAQPPAGATASGSGPAGPARPAGAAGVAGTAPGAP</sequence>
<keyword evidence="4" id="KW-1185">Reference proteome</keyword>
<dbReference type="PROSITE" id="PS51257">
    <property type="entry name" value="PROKAR_LIPOPROTEIN"/>
    <property type="match status" value="1"/>
</dbReference>
<accession>A0ABN0VKK1</accession>
<organism evidence="3 4">
    <name type="scientific">Streptomyces polychromogenes</name>
    <dbReference type="NCBI Taxonomy" id="67342"/>
    <lineage>
        <taxon>Bacteria</taxon>
        <taxon>Bacillati</taxon>
        <taxon>Actinomycetota</taxon>
        <taxon>Actinomycetes</taxon>
        <taxon>Kitasatosporales</taxon>
        <taxon>Streptomycetaceae</taxon>
        <taxon>Streptomyces</taxon>
    </lineage>
</organism>
<feature type="chain" id="PRO_5047204243" description="Lipoprotein" evidence="2">
    <location>
        <begin position="26"/>
        <end position="269"/>
    </location>
</feature>
<feature type="region of interest" description="Disordered" evidence="1">
    <location>
        <begin position="229"/>
        <end position="269"/>
    </location>
</feature>
<evidence type="ECO:0000313" key="4">
    <source>
        <dbReference type="Proteomes" id="UP001501867"/>
    </source>
</evidence>
<evidence type="ECO:0008006" key="5">
    <source>
        <dbReference type="Google" id="ProtNLM"/>
    </source>
</evidence>
<reference evidence="3 4" key="1">
    <citation type="journal article" date="2019" name="Int. J. Syst. Evol. Microbiol.">
        <title>The Global Catalogue of Microorganisms (GCM) 10K type strain sequencing project: providing services to taxonomists for standard genome sequencing and annotation.</title>
        <authorList>
            <consortium name="The Broad Institute Genomics Platform"/>
            <consortium name="The Broad Institute Genome Sequencing Center for Infectious Disease"/>
            <person name="Wu L."/>
            <person name="Ma J."/>
        </authorList>
    </citation>
    <scope>NUCLEOTIDE SEQUENCE [LARGE SCALE GENOMIC DNA]</scope>
    <source>
        <strain evidence="3 4">JCM 4505</strain>
    </source>
</reference>
<keyword evidence="2" id="KW-0732">Signal</keyword>
<name>A0ABN0VKK1_9ACTN</name>
<protein>
    <recommendedName>
        <fullName evidence="5">Lipoprotein</fullName>
    </recommendedName>
</protein>
<dbReference type="Proteomes" id="UP001501867">
    <property type="component" value="Unassembled WGS sequence"/>
</dbReference>
<evidence type="ECO:0000313" key="3">
    <source>
        <dbReference type="EMBL" id="GAA0308941.1"/>
    </source>
</evidence>
<gene>
    <name evidence="3" type="ORF">GCM10010302_54600</name>
</gene>